<comment type="caution">
    <text evidence="3">The sequence shown here is derived from an EMBL/GenBank/DDBJ whole genome shotgun (WGS) entry which is preliminary data.</text>
</comment>
<protein>
    <recommendedName>
        <fullName evidence="2">Beta-ketoacyl synthase-like N-terminal domain-containing protein</fullName>
    </recommendedName>
</protein>
<reference evidence="4" key="1">
    <citation type="journal article" date="2019" name="Int. J. Syst. Evol. Microbiol.">
        <title>The Global Catalogue of Microorganisms (GCM) 10K type strain sequencing project: providing services to taxonomists for standard genome sequencing and annotation.</title>
        <authorList>
            <consortium name="The Broad Institute Genomics Platform"/>
            <consortium name="The Broad Institute Genome Sequencing Center for Infectious Disease"/>
            <person name="Wu L."/>
            <person name="Ma J."/>
        </authorList>
    </citation>
    <scope>NUCLEOTIDE SEQUENCE [LARGE SCALE GENOMIC DNA]</scope>
    <source>
        <strain evidence="4">JCM 4316</strain>
    </source>
</reference>
<evidence type="ECO:0000256" key="1">
    <source>
        <dbReference type="SAM" id="MobiDB-lite"/>
    </source>
</evidence>
<dbReference type="Pfam" id="PF00109">
    <property type="entry name" value="ketoacyl-synt"/>
    <property type="match status" value="1"/>
</dbReference>
<evidence type="ECO:0000259" key="2">
    <source>
        <dbReference type="Pfam" id="PF00109"/>
    </source>
</evidence>
<feature type="compositionally biased region" description="Low complexity" evidence="1">
    <location>
        <begin position="334"/>
        <end position="350"/>
    </location>
</feature>
<feature type="domain" description="Beta-ketoacyl synthase-like N-terminal" evidence="2">
    <location>
        <begin position="27"/>
        <end position="161"/>
    </location>
</feature>
<dbReference type="RefSeq" id="WP_346178397.1">
    <property type="nucleotide sequence ID" value="NZ_BAAASD010000044.1"/>
</dbReference>
<feature type="compositionally biased region" description="Basic and acidic residues" evidence="1">
    <location>
        <begin position="351"/>
        <end position="366"/>
    </location>
</feature>
<sequence>MNLGVNLVVSGVGTVRAEGFDFKTALGPRGYKYLPPASQFFLAAAKRALADAGPRSLEAVDPERRAAAVGTNSAAASLHDAMDRTVIETGAAELSPATAPYFSINLFGSRLATEHHLQGFNLTFTSPRVAGLEALQNGGRALAAGRAGRLLAGATEQALAEGEPGADTSEAGAVALVLEPAAAVAARGGRAYGTVAVRSFFLPPALAASEGGAERARALIEDALDALGHPAGAPAPDGPPPVTAVLDGSPVGRAVAAALGERAEHVPAGAGCLEPVALVAAALAGGAGPARVVVTAAAEGNAAVCLVTPAGRAGTQAAAQDATRSGTQAEREAAAQAEARAGTRAGTRAAARAERQPAARAEEGGG</sequence>
<dbReference type="EMBL" id="BAAASD010000044">
    <property type="protein sequence ID" value="GAA2367327.1"/>
    <property type="molecule type" value="Genomic_DNA"/>
</dbReference>
<dbReference type="Gene3D" id="3.40.47.10">
    <property type="match status" value="1"/>
</dbReference>
<accession>A0ABP5U222</accession>
<gene>
    <name evidence="3" type="ORF">GCM10010246_70710</name>
</gene>
<feature type="region of interest" description="Disordered" evidence="1">
    <location>
        <begin position="317"/>
        <end position="366"/>
    </location>
</feature>
<dbReference type="SUPFAM" id="SSF53901">
    <property type="entry name" value="Thiolase-like"/>
    <property type="match status" value="1"/>
</dbReference>
<dbReference type="InterPro" id="IPR016039">
    <property type="entry name" value="Thiolase-like"/>
</dbReference>
<evidence type="ECO:0000313" key="4">
    <source>
        <dbReference type="Proteomes" id="UP001500253"/>
    </source>
</evidence>
<name>A0ABP5U222_9ACTN</name>
<organism evidence="3 4">
    <name type="scientific">Streptomyces cuspidosporus</name>
    <dbReference type="NCBI Taxonomy" id="66882"/>
    <lineage>
        <taxon>Bacteria</taxon>
        <taxon>Bacillati</taxon>
        <taxon>Actinomycetota</taxon>
        <taxon>Actinomycetes</taxon>
        <taxon>Kitasatosporales</taxon>
        <taxon>Streptomycetaceae</taxon>
        <taxon>Streptomyces</taxon>
    </lineage>
</organism>
<dbReference type="Proteomes" id="UP001500253">
    <property type="component" value="Unassembled WGS sequence"/>
</dbReference>
<keyword evidence="4" id="KW-1185">Reference proteome</keyword>
<dbReference type="InterPro" id="IPR014030">
    <property type="entry name" value="Ketoacyl_synth_N"/>
</dbReference>
<evidence type="ECO:0000313" key="3">
    <source>
        <dbReference type="EMBL" id="GAA2367327.1"/>
    </source>
</evidence>
<proteinExistence type="predicted"/>